<evidence type="ECO:0000259" key="10">
    <source>
        <dbReference type="Pfam" id="PF02463"/>
    </source>
</evidence>
<evidence type="ECO:0000256" key="8">
    <source>
        <dbReference type="ARBA" id="ARBA00023125"/>
    </source>
</evidence>
<dbReference type="GO" id="GO:0006302">
    <property type="term" value="P:double-strand break repair"/>
    <property type="evidence" value="ECO:0007669"/>
    <property type="project" value="TreeGrafter"/>
</dbReference>
<keyword evidence="6 9" id="KW-0547">Nucleotide-binding</keyword>
<gene>
    <name evidence="9" type="primary">recF</name>
    <name evidence="11" type="ORF">Thpro_021903</name>
</gene>
<dbReference type="InterPro" id="IPR001238">
    <property type="entry name" value="DNA-binding_RecF"/>
</dbReference>
<keyword evidence="9" id="KW-0227">DNA damage</keyword>
<dbReference type="SUPFAM" id="SSF52540">
    <property type="entry name" value="P-loop containing nucleoside triphosphate hydrolases"/>
    <property type="match status" value="1"/>
</dbReference>
<dbReference type="RefSeq" id="WP_052064109.1">
    <property type="nucleotide sequence ID" value="NZ_JQSG02000003.1"/>
</dbReference>
<dbReference type="HAMAP" id="MF_00365">
    <property type="entry name" value="RecF"/>
    <property type="match status" value="1"/>
</dbReference>
<dbReference type="Proteomes" id="UP000029273">
    <property type="component" value="Unassembled WGS sequence"/>
</dbReference>
<dbReference type="InterPro" id="IPR027417">
    <property type="entry name" value="P-loop_NTPase"/>
</dbReference>
<proteinExistence type="inferred from homology"/>
<feature type="binding site" evidence="9">
    <location>
        <begin position="29"/>
        <end position="36"/>
    </location>
    <ligand>
        <name>ATP</name>
        <dbReference type="ChEBI" id="CHEBI:30616"/>
    </ligand>
</feature>
<dbReference type="GO" id="GO:0009432">
    <property type="term" value="P:SOS response"/>
    <property type="evidence" value="ECO:0007669"/>
    <property type="project" value="UniProtKB-UniRule"/>
</dbReference>
<dbReference type="InterPro" id="IPR018078">
    <property type="entry name" value="DNA-binding_RecF_CS"/>
</dbReference>
<keyword evidence="9" id="KW-0234">DNA repair</keyword>
<dbReference type="GO" id="GO:0005524">
    <property type="term" value="F:ATP binding"/>
    <property type="evidence" value="ECO:0007669"/>
    <property type="project" value="UniProtKB-UniRule"/>
</dbReference>
<keyword evidence="12" id="KW-1185">Reference proteome</keyword>
<feature type="domain" description="RecF/RecN/SMC N-terminal" evidence="10">
    <location>
        <begin position="2"/>
        <end position="331"/>
    </location>
</feature>
<dbReference type="OrthoDB" id="9803889at2"/>
<comment type="caution">
    <text evidence="11">The sequence shown here is derived from an EMBL/GenBank/DDBJ whole genome shotgun (WGS) entry which is preliminary data.</text>
</comment>
<evidence type="ECO:0000313" key="12">
    <source>
        <dbReference type="Proteomes" id="UP000029273"/>
    </source>
</evidence>
<evidence type="ECO:0000256" key="1">
    <source>
        <dbReference type="ARBA" id="ARBA00004496"/>
    </source>
</evidence>
<dbReference type="AlphaFoldDB" id="A0A1A6C4V2"/>
<dbReference type="GO" id="GO:0000731">
    <property type="term" value="P:DNA synthesis involved in DNA repair"/>
    <property type="evidence" value="ECO:0007669"/>
    <property type="project" value="TreeGrafter"/>
</dbReference>
<evidence type="ECO:0000313" key="11">
    <source>
        <dbReference type="EMBL" id="OBS09575.1"/>
    </source>
</evidence>
<comment type="function">
    <text evidence="9">The RecF protein is involved in DNA metabolism; it is required for DNA replication and normal SOS inducibility. RecF binds preferentially to single-stranded, linear DNA. It also seems to bind ATP.</text>
</comment>
<evidence type="ECO:0000256" key="5">
    <source>
        <dbReference type="ARBA" id="ARBA00022705"/>
    </source>
</evidence>
<evidence type="ECO:0000256" key="7">
    <source>
        <dbReference type="ARBA" id="ARBA00022840"/>
    </source>
</evidence>
<dbReference type="GO" id="GO:0003697">
    <property type="term" value="F:single-stranded DNA binding"/>
    <property type="evidence" value="ECO:0007669"/>
    <property type="project" value="UniProtKB-UniRule"/>
</dbReference>
<comment type="similarity">
    <text evidence="2 9">Belongs to the RecF family.</text>
</comment>
<dbReference type="Pfam" id="PF02463">
    <property type="entry name" value="SMC_N"/>
    <property type="match status" value="1"/>
</dbReference>
<dbReference type="PANTHER" id="PTHR32182">
    <property type="entry name" value="DNA REPLICATION AND REPAIR PROTEIN RECF"/>
    <property type="match status" value="1"/>
</dbReference>
<keyword evidence="4 9" id="KW-0963">Cytoplasm</keyword>
<accession>A0A1A6C4V2</accession>
<evidence type="ECO:0000256" key="6">
    <source>
        <dbReference type="ARBA" id="ARBA00022741"/>
    </source>
</evidence>
<keyword evidence="9" id="KW-0742">SOS response</keyword>
<dbReference type="NCBIfam" id="TIGR00611">
    <property type="entry name" value="recf"/>
    <property type="match status" value="1"/>
</dbReference>
<sequence>MLTEIAYSNIRNLSEGAFSPGFGVNLITGDNAAGKSSVLEAIHLLSLGRSFRTSQLDRVVSSTESECWVRGSVRRDGRITRIGFQRAGKRNRFRIDGTDATSVAQTARTLPVQIIHPDSHRLLTSGPAHRRAFLDWGCFYADAGFHAVWRQYRRALAQYNCALKGRIDRNILHGLEQALAVHGEDIDRRRRFYLSELLASLSSMDPLWPEPEDRVLVYEPGWHVNTPLLDALGKHRQRAIRFGSAMVGPHRADLTVLHRGEPAATALSRGQIKRVTVALMLTQMTLYESNAGHSCTLMIDDIASELDAHSVRLVADAIGKRSGQCFVSALSLDDAQPFMHGDHRMFHVEHGRLSELL</sequence>
<dbReference type="InterPro" id="IPR003395">
    <property type="entry name" value="RecF/RecN/SMC_N"/>
</dbReference>
<dbReference type="Gene3D" id="1.20.1050.90">
    <property type="entry name" value="RecF/RecN/SMC, N-terminal domain"/>
    <property type="match status" value="1"/>
</dbReference>
<protein>
    <recommendedName>
        <fullName evidence="3 9">DNA replication and repair protein RecF</fullName>
    </recommendedName>
</protein>
<comment type="subcellular location">
    <subcellularLocation>
        <location evidence="1 9">Cytoplasm</location>
    </subcellularLocation>
</comment>
<dbReference type="GO" id="GO:0005737">
    <property type="term" value="C:cytoplasm"/>
    <property type="evidence" value="ECO:0007669"/>
    <property type="project" value="UniProtKB-SubCell"/>
</dbReference>
<evidence type="ECO:0000256" key="9">
    <source>
        <dbReference type="HAMAP-Rule" id="MF_00365"/>
    </source>
</evidence>
<keyword evidence="5 9" id="KW-0235">DNA replication</keyword>
<keyword evidence="8 9" id="KW-0238">DNA-binding</keyword>
<evidence type="ECO:0000256" key="2">
    <source>
        <dbReference type="ARBA" id="ARBA00008016"/>
    </source>
</evidence>
<dbReference type="Gene3D" id="3.40.50.300">
    <property type="entry name" value="P-loop containing nucleotide triphosphate hydrolases"/>
    <property type="match status" value="1"/>
</dbReference>
<dbReference type="InterPro" id="IPR042174">
    <property type="entry name" value="RecF_2"/>
</dbReference>
<reference evidence="11 12" key="1">
    <citation type="journal article" date="2014" name="Genome Announc.">
        <title>Draft Genome Sequence of the Iron-Oxidizing, Acidophilic, and Halotolerant 'Thiobacillus prosperus' Type Strain DSM 5130.</title>
        <authorList>
            <person name="Ossandon F.J."/>
            <person name="Cardenas J.P."/>
            <person name="Corbett M."/>
            <person name="Quatrini R."/>
            <person name="Holmes D.S."/>
            <person name="Watkin E."/>
        </authorList>
    </citation>
    <scope>NUCLEOTIDE SEQUENCE [LARGE SCALE GENOMIC DNA]</scope>
    <source>
        <strain evidence="11 12">DSM 5130</strain>
    </source>
</reference>
<evidence type="ECO:0000256" key="3">
    <source>
        <dbReference type="ARBA" id="ARBA00020170"/>
    </source>
</evidence>
<dbReference type="PROSITE" id="PS00617">
    <property type="entry name" value="RECF_1"/>
    <property type="match status" value="1"/>
</dbReference>
<keyword evidence="7 9" id="KW-0067">ATP-binding</keyword>
<organism evidence="11 12">
    <name type="scientific">Acidihalobacter prosperus</name>
    <dbReference type="NCBI Taxonomy" id="160660"/>
    <lineage>
        <taxon>Bacteria</taxon>
        <taxon>Pseudomonadati</taxon>
        <taxon>Pseudomonadota</taxon>
        <taxon>Gammaproteobacteria</taxon>
        <taxon>Chromatiales</taxon>
        <taxon>Ectothiorhodospiraceae</taxon>
        <taxon>Acidihalobacter</taxon>
    </lineage>
</organism>
<dbReference type="EMBL" id="JQSG02000003">
    <property type="protein sequence ID" value="OBS09575.1"/>
    <property type="molecule type" value="Genomic_DNA"/>
</dbReference>
<dbReference type="GO" id="GO:0006260">
    <property type="term" value="P:DNA replication"/>
    <property type="evidence" value="ECO:0007669"/>
    <property type="project" value="UniProtKB-UniRule"/>
</dbReference>
<name>A0A1A6C4V2_9GAMM</name>
<evidence type="ECO:0000256" key="4">
    <source>
        <dbReference type="ARBA" id="ARBA00022490"/>
    </source>
</evidence>
<dbReference type="PANTHER" id="PTHR32182:SF0">
    <property type="entry name" value="DNA REPLICATION AND REPAIR PROTEIN RECF"/>
    <property type="match status" value="1"/>
</dbReference>